<sequence>MPHSDSLNDGIHSLATAVQLPVEIVGLNSPLSNNGLGISIGTATAIPLFSLVQEADKAEFGELLSRDGAHRVVFMDHISPAKATKLREAGIQYLDASGNAFIHQHGLHIVVIGKKRATAALNRKQLPAEIKTGKAFQPAGLKVVFALLADHELARASMRTIAERAGVSLGSVSAIIKDLTAHEYLVGSGNQQELINTSQLANRWTELYPYSIRDKAHIGRFTAQAPDWWQALPTDVDYQISGEIAALKLTGYLNPKDGILYAEDAQLPALMKAGRLRQLKTDEKPEFIIDIYRPFWKVDSAKHIAPELIVVSDLLSTSDPRNVDAARRVMNEYLD</sequence>
<dbReference type="AlphaFoldDB" id="A0A9X3AFX7"/>
<evidence type="ECO:0000313" key="2">
    <source>
        <dbReference type="Proteomes" id="UP001147830"/>
    </source>
</evidence>
<organism evidence="1 2">
    <name type="scientific">Thalassolituus pacificus</name>
    <dbReference type="NCBI Taxonomy" id="2975440"/>
    <lineage>
        <taxon>Bacteria</taxon>
        <taxon>Pseudomonadati</taxon>
        <taxon>Pseudomonadota</taxon>
        <taxon>Gammaproteobacteria</taxon>
        <taxon>Oceanospirillales</taxon>
        <taxon>Oceanospirillaceae</taxon>
        <taxon>Thalassolituus</taxon>
    </lineage>
</organism>
<dbReference type="Pfam" id="PF09952">
    <property type="entry name" value="AbiEi_2"/>
    <property type="match status" value="1"/>
</dbReference>
<evidence type="ECO:0000313" key="1">
    <source>
        <dbReference type="EMBL" id="MCT7358892.1"/>
    </source>
</evidence>
<protein>
    <submittedName>
        <fullName evidence="1">Type IV toxin-antitoxin system AbiEi family antitoxin</fullName>
    </submittedName>
</protein>
<gene>
    <name evidence="1" type="ORF">NYR02_07670</name>
</gene>
<comment type="caution">
    <text evidence="1">The sequence shown here is derived from an EMBL/GenBank/DDBJ whole genome shotgun (WGS) entry which is preliminary data.</text>
</comment>
<dbReference type="InterPro" id="IPR019238">
    <property type="entry name" value="AbiEi_2"/>
</dbReference>
<reference evidence="1" key="2">
    <citation type="submission" date="2022-08" db="EMBL/GenBank/DDBJ databases">
        <authorList>
            <person name="Dong C."/>
        </authorList>
    </citation>
    <scope>NUCLEOTIDE SEQUENCE</scope>
    <source>
        <strain evidence="1">59MF3M-4</strain>
    </source>
</reference>
<accession>A0A9X3AFX7</accession>
<dbReference type="EMBL" id="JAOANI010000015">
    <property type="protein sequence ID" value="MCT7358892.1"/>
    <property type="molecule type" value="Genomic_DNA"/>
</dbReference>
<dbReference type="RefSeq" id="WP_260975788.1">
    <property type="nucleotide sequence ID" value="NZ_JAOANI010000015.1"/>
</dbReference>
<proteinExistence type="predicted"/>
<name>A0A9X3AFX7_9GAMM</name>
<reference evidence="1" key="1">
    <citation type="journal article" date="2022" name="Front. Microbiol.">
        <title>Genome-based taxonomic rearrangement of Oceanobacter-related bacteria including the description of Thalassolituus hydrocarbonoclasticus sp. nov. and Thalassolituus pacificus sp. nov. and emended description of the genus Thalassolituus.</title>
        <authorList>
            <person name="Dong C."/>
            <person name="Wei L."/>
            <person name="Wang J."/>
            <person name="Lai Q."/>
            <person name="Huang Z."/>
            <person name="Shao Z."/>
        </authorList>
    </citation>
    <scope>NUCLEOTIDE SEQUENCE</scope>
    <source>
        <strain evidence="1">59MF3M-4</strain>
    </source>
</reference>
<keyword evidence="2" id="KW-1185">Reference proteome</keyword>
<dbReference type="Proteomes" id="UP001147830">
    <property type="component" value="Unassembled WGS sequence"/>
</dbReference>